<evidence type="ECO:0000313" key="5">
    <source>
        <dbReference type="EMBL" id="SFA90361.1"/>
    </source>
</evidence>
<dbReference type="EMBL" id="FOJY01000004">
    <property type="protein sequence ID" value="SFA90361.1"/>
    <property type="molecule type" value="Genomic_DNA"/>
</dbReference>
<name>A0A1I0WP20_9FIRM</name>
<evidence type="ECO:0000259" key="4">
    <source>
        <dbReference type="PROSITE" id="PS51898"/>
    </source>
</evidence>
<evidence type="ECO:0000256" key="2">
    <source>
        <dbReference type="ARBA" id="ARBA00023125"/>
    </source>
</evidence>
<keyword evidence="3" id="KW-0233">DNA recombination</keyword>
<dbReference type="CDD" id="cd01189">
    <property type="entry name" value="INT_ICEBs1_C_like"/>
    <property type="match status" value="1"/>
</dbReference>
<sequence>MLSGLRISEFVGLTINDIDFTEMKIHVTHQLQRKRNMEYIIEDTKTSSGTRDIPMTFEVAECFHRIIDKRKKEKVEPMIDGYSGFLYLDKNGMPMVALHWEKYFQHVVEKYNGVYKIQMPKITPHVYRHTFCSNMAKSGMNPKTLQYIMGHSDIGVTLNTYTHLTFDDAKEEMERLSKAQ</sequence>
<dbReference type="PROSITE" id="PS51898">
    <property type="entry name" value="TYR_RECOMBINASE"/>
    <property type="match status" value="1"/>
</dbReference>
<dbReference type="InterPro" id="IPR013762">
    <property type="entry name" value="Integrase-like_cat_sf"/>
</dbReference>
<proteinExistence type="inferred from homology"/>
<comment type="similarity">
    <text evidence="1">Belongs to the 'phage' integrase family.</text>
</comment>
<dbReference type="SUPFAM" id="SSF56349">
    <property type="entry name" value="DNA breaking-rejoining enzymes"/>
    <property type="match status" value="1"/>
</dbReference>
<dbReference type="PANTHER" id="PTHR30349:SF41">
    <property type="entry name" value="INTEGRASE_RECOMBINASE PROTEIN MJ0367-RELATED"/>
    <property type="match status" value="1"/>
</dbReference>
<dbReference type="InterPro" id="IPR050090">
    <property type="entry name" value="Tyrosine_recombinase_XerCD"/>
</dbReference>
<organism evidence="5 6">
    <name type="scientific">Acetitomaculum ruminis DSM 5522</name>
    <dbReference type="NCBI Taxonomy" id="1120918"/>
    <lineage>
        <taxon>Bacteria</taxon>
        <taxon>Bacillati</taxon>
        <taxon>Bacillota</taxon>
        <taxon>Clostridia</taxon>
        <taxon>Lachnospirales</taxon>
        <taxon>Lachnospiraceae</taxon>
        <taxon>Acetitomaculum</taxon>
    </lineage>
</organism>
<keyword evidence="2" id="KW-0238">DNA-binding</keyword>
<dbReference type="GO" id="GO:0006310">
    <property type="term" value="P:DNA recombination"/>
    <property type="evidence" value="ECO:0007669"/>
    <property type="project" value="UniProtKB-KW"/>
</dbReference>
<dbReference type="Pfam" id="PF00589">
    <property type="entry name" value="Phage_integrase"/>
    <property type="match status" value="1"/>
</dbReference>
<dbReference type="Proteomes" id="UP000198838">
    <property type="component" value="Unassembled WGS sequence"/>
</dbReference>
<protein>
    <submittedName>
        <fullName evidence="5">Phage integrase family protein</fullName>
    </submittedName>
</protein>
<evidence type="ECO:0000256" key="3">
    <source>
        <dbReference type="ARBA" id="ARBA00023172"/>
    </source>
</evidence>
<accession>A0A1I0WP20</accession>
<evidence type="ECO:0000313" key="6">
    <source>
        <dbReference type="Proteomes" id="UP000198838"/>
    </source>
</evidence>
<dbReference type="InterPro" id="IPR011010">
    <property type="entry name" value="DNA_brk_join_enz"/>
</dbReference>
<dbReference type="AlphaFoldDB" id="A0A1I0WP20"/>
<dbReference type="GO" id="GO:0015074">
    <property type="term" value="P:DNA integration"/>
    <property type="evidence" value="ECO:0007669"/>
    <property type="project" value="InterPro"/>
</dbReference>
<feature type="domain" description="Tyr recombinase" evidence="4">
    <location>
        <begin position="1"/>
        <end position="174"/>
    </location>
</feature>
<gene>
    <name evidence="5" type="ORF">SAMN05216249_104182</name>
</gene>
<reference evidence="5 6" key="1">
    <citation type="submission" date="2016-10" db="EMBL/GenBank/DDBJ databases">
        <authorList>
            <person name="de Groot N.N."/>
        </authorList>
    </citation>
    <scope>NUCLEOTIDE SEQUENCE [LARGE SCALE GENOMIC DNA]</scope>
    <source>
        <strain evidence="5 6">DSM 5522</strain>
    </source>
</reference>
<keyword evidence="6" id="KW-1185">Reference proteome</keyword>
<dbReference type="Gene3D" id="1.10.443.10">
    <property type="entry name" value="Intergrase catalytic core"/>
    <property type="match status" value="1"/>
</dbReference>
<dbReference type="PANTHER" id="PTHR30349">
    <property type="entry name" value="PHAGE INTEGRASE-RELATED"/>
    <property type="match status" value="1"/>
</dbReference>
<dbReference type="STRING" id="1120918.SAMN05216249_104182"/>
<evidence type="ECO:0000256" key="1">
    <source>
        <dbReference type="ARBA" id="ARBA00008857"/>
    </source>
</evidence>
<dbReference type="OrthoDB" id="9801717at2"/>
<dbReference type="InterPro" id="IPR002104">
    <property type="entry name" value="Integrase_catalytic"/>
</dbReference>
<dbReference type="GO" id="GO:0003677">
    <property type="term" value="F:DNA binding"/>
    <property type="evidence" value="ECO:0007669"/>
    <property type="project" value="UniProtKB-KW"/>
</dbReference>